<dbReference type="Proteomes" id="UP000669903">
    <property type="component" value="Unassembled WGS sequence"/>
</dbReference>
<dbReference type="PROSITE" id="PS50821">
    <property type="entry name" value="PAZ"/>
    <property type="match status" value="1"/>
</dbReference>
<sequence length="851" mass="99066">MSKQERDRGYDDPCEPSTSSGHRRSKPYERKRSESDHYHRRGSLKVSIICNIVILNIIFKSSIFFCLIYIKNTLSPINFNTAYQKINNITIFVINFYQFIGKSGTSIMLSSNHFRLPTVPNWCVYQYRVDFEPEENRTFIRKGMLKLHKDKVGPYIFDGTILFSSTRLPDKIELTSVRKSDNTPFKVIIYLVGRMMPEDPHYITIFNIIMRKQLEHLNLQLVGRDYYDAHNKVNVHQFRLELWPGYITSIRQHERDILLNAEITHKVMRQETLYHVLMDCYRHSNNYRTEFCNSVIGIMVLTDYNNHTYRIEDVDFETNPSSTFPMKDGQHISYQEYYKTKYKINISSASQPMLVTRTKPKMRNAGQGDLVYLVPELCRATGLTDSMRENFHLMKALAVHTCISPTSRIDKLMQFNNRLRQEPKVLQEFKDWNMSLDKNLLEFPGRLLNSERLLFADNRYVNSSNGDWTRDMQKTRMLKSTALRRWIVLVTERDMHVVHKFIETLLFVSHGIAFRVDQPRIQTIRDDKAGTYAENLEYILSKSAPDLVFCVVSNNRSDRYAAIKKKCCLDRPVPSQVFLQKNLSGRNTMTIATKVAIQMNCKLGGAPWTIENPLKGLMVIGFDICHDTNTKGKDFLTMVATVDQTLTQYFSSIALFHSNEDLGDQLCASVRKAIMAYKERNKAFPIHLVIYRDGVSEGQLRQVYENEVQKLEKALETLYYGPNFKLIFIIVTKKINVRLFDMRGRNANPRTGTIVDDIITNPLRYDFFIVSQQVRQGTISPTSYNVIFDNTGLEVDVVQVVTYKLTHMYYNCSTTVRVPAPCHYAHKLSFLVGRFLHQPPNSQLEKQLFFL</sequence>
<dbReference type="AlphaFoldDB" id="A0A836GA53"/>
<proteinExistence type="inferred from homology"/>
<feature type="compositionally biased region" description="Basic and acidic residues" evidence="8">
    <location>
        <begin position="1"/>
        <end position="11"/>
    </location>
</feature>
<feature type="non-terminal residue" evidence="12">
    <location>
        <position position="851"/>
    </location>
</feature>
<comment type="similarity">
    <text evidence="7">Belongs to the argonaute family. Piwi subfamily.</text>
</comment>
<feature type="non-terminal residue" evidence="12">
    <location>
        <position position="1"/>
    </location>
</feature>
<dbReference type="Gene3D" id="2.170.260.10">
    <property type="entry name" value="paz domain"/>
    <property type="match status" value="1"/>
</dbReference>
<feature type="compositionally biased region" description="Basic and acidic residues" evidence="8">
    <location>
        <begin position="26"/>
        <end position="36"/>
    </location>
</feature>
<keyword evidence="4" id="KW-0221">Differentiation</keyword>
<keyword evidence="13" id="KW-1185">Reference proteome</keyword>
<name>A0A836GA53_9HYME</name>
<dbReference type="FunFam" id="3.30.420.10:FF:000014">
    <property type="entry name" value="Piwi-like RNA-mediated gene silencing 1"/>
    <property type="match status" value="1"/>
</dbReference>
<evidence type="ECO:0000259" key="10">
    <source>
        <dbReference type="PROSITE" id="PS50821"/>
    </source>
</evidence>
<evidence type="ECO:0000259" key="11">
    <source>
        <dbReference type="PROSITE" id="PS50822"/>
    </source>
</evidence>
<dbReference type="EMBL" id="JAANIC010000508">
    <property type="protein sequence ID" value="KAG5347780.1"/>
    <property type="molecule type" value="Genomic_DNA"/>
</dbReference>
<dbReference type="PANTHER" id="PTHR22891">
    <property type="entry name" value="EUKARYOTIC TRANSLATION INITIATION FACTOR 2C"/>
    <property type="match status" value="1"/>
</dbReference>
<keyword evidence="9" id="KW-0812">Transmembrane</keyword>
<dbReference type="InterPro" id="IPR003100">
    <property type="entry name" value="PAZ_dom"/>
</dbReference>
<evidence type="ECO:0000313" key="13">
    <source>
        <dbReference type="Proteomes" id="UP000669903"/>
    </source>
</evidence>
<dbReference type="Pfam" id="PF02171">
    <property type="entry name" value="Piwi"/>
    <property type="match status" value="1"/>
</dbReference>
<feature type="domain" description="Piwi" evidence="11">
    <location>
        <begin position="547"/>
        <end position="837"/>
    </location>
</feature>
<dbReference type="GO" id="GO:0140965">
    <property type="term" value="P:secondary piRNA processing"/>
    <property type="evidence" value="ECO:0007669"/>
    <property type="project" value="UniProtKB-ARBA"/>
</dbReference>
<evidence type="ECO:0000256" key="6">
    <source>
        <dbReference type="ARBA" id="ARBA00023158"/>
    </source>
</evidence>
<comment type="caution">
    <text evidence="12">The sequence shown here is derived from an EMBL/GenBank/DDBJ whole genome shotgun (WGS) entry which is preliminary data.</text>
</comment>
<evidence type="ECO:0000256" key="1">
    <source>
        <dbReference type="ARBA" id="ARBA00004496"/>
    </source>
</evidence>
<evidence type="ECO:0000256" key="5">
    <source>
        <dbReference type="ARBA" id="ARBA00022884"/>
    </source>
</evidence>
<evidence type="ECO:0000256" key="9">
    <source>
        <dbReference type="SAM" id="Phobius"/>
    </source>
</evidence>
<dbReference type="Pfam" id="PF02170">
    <property type="entry name" value="PAZ"/>
    <property type="match status" value="1"/>
</dbReference>
<dbReference type="GO" id="GO:0003723">
    <property type="term" value="F:RNA binding"/>
    <property type="evidence" value="ECO:0007669"/>
    <property type="project" value="UniProtKB-KW"/>
</dbReference>
<keyword evidence="9" id="KW-1133">Transmembrane helix</keyword>
<dbReference type="SUPFAM" id="SSF53098">
    <property type="entry name" value="Ribonuclease H-like"/>
    <property type="match status" value="1"/>
</dbReference>
<dbReference type="GO" id="GO:0005737">
    <property type="term" value="C:cytoplasm"/>
    <property type="evidence" value="ECO:0007669"/>
    <property type="project" value="UniProtKB-SubCell"/>
</dbReference>
<reference evidence="12" key="1">
    <citation type="submission" date="2020-03" db="EMBL/GenBank/DDBJ databases">
        <title>Relaxed selection underlies rapid genomic changes in the transitions from sociality to social parasitism in ants.</title>
        <authorList>
            <person name="Bi X."/>
        </authorList>
    </citation>
    <scope>NUCLEOTIDE SEQUENCE</scope>
    <source>
        <strain evidence="12">BGI-DK2014a</strain>
        <tissue evidence="12">Whole body</tissue>
    </source>
</reference>
<organism evidence="12 13">
    <name type="scientific">Acromyrmex charruanus</name>
    <dbReference type="NCBI Taxonomy" id="2715315"/>
    <lineage>
        <taxon>Eukaryota</taxon>
        <taxon>Metazoa</taxon>
        <taxon>Ecdysozoa</taxon>
        <taxon>Arthropoda</taxon>
        <taxon>Hexapoda</taxon>
        <taxon>Insecta</taxon>
        <taxon>Pterygota</taxon>
        <taxon>Neoptera</taxon>
        <taxon>Endopterygota</taxon>
        <taxon>Hymenoptera</taxon>
        <taxon>Apocrita</taxon>
        <taxon>Aculeata</taxon>
        <taxon>Formicoidea</taxon>
        <taxon>Formicidae</taxon>
        <taxon>Myrmicinae</taxon>
        <taxon>Acromyrmex</taxon>
    </lineage>
</organism>
<dbReference type="GO" id="GO:0030154">
    <property type="term" value="P:cell differentiation"/>
    <property type="evidence" value="ECO:0007669"/>
    <property type="project" value="UniProtKB-KW"/>
</dbReference>
<dbReference type="InterPro" id="IPR003165">
    <property type="entry name" value="Piwi"/>
</dbReference>
<dbReference type="CDD" id="cd02845">
    <property type="entry name" value="PAZ_piwi_like"/>
    <property type="match status" value="1"/>
</dbReference>
<dbReference type="Gene3D" id="3.40.50.2300">
    <property type="match status" value="1"/>
</dbReference>
<keyword evidence="6" id="KW-0943">RNA-mediated gene silencing</keyword>
<evidence type="ECO:0000313" key="12">
    <source>
        <dbReference type="EMBL" id="KAG5347780.1"/>
    </source>
</evidence>
<keyword evidence="2" id="KW-0217">Developmental protein</keyword>
<evidence type="ECO:0000256" key="2">
    <source>
        <dbReference type="ARBA" id="ARBA00022473"/>
    </source>
</evidence>
<keyword evidence="5" id="KW-0694">RNA-binding</keyword>
<gene>
    <name evidence="12" type="primary">Aub_1</name>
    <name evidence="12" type="ORF">G6Z76_0000567</name>
</gene>
<comment type="subcellular location">
    <subcellularLocation>
        <location evidence="1">Cytoplasm</location>
    </subcellularLocation>
</comment>
<dbReference type="FunFam" id="2.170.260.10:FF:000003">
    <property type="entry name" value="Piwi-like RNA-mediated gene silencing 2"/>
    <property type="match status" value="1"/>
</dbReference>
<dbReference type="SUPFAM" id="SSF101690">
    <property type="entry name" value="PAZ domain"/>
    <property type="match status" value="1"/>
</dbReference>
<dbReference type="Pfam" id="PF23278">
    <property type="entry name" value="Piwi_N"/>
    <property type="match status" value="1"/>
</dbReference>
<accession>A0A836GA53</accession>
<feature type="transmembrane region" description="Helical" evidence="9">
    <location>
        <begin position="48"/>
        <end position="70"/>
    </location>
</feature>
<dbReference type="InterPro" id="IPR036085">
    <property type="entry name" value="PAZ_dom_sf"/>
</dbReference>
<keyword evidence="9" id="KW-0472">Membrane</keyword>
<dbReference type="CDD" id="cd04658">
    <property type="entry name" value="Piwi_piwi-like_Euk"/>
    <property type="match status" value="1"/>
</dbReference>
<feature type="domain" description="PAZ" evidence="10">
    <location>
        <begin position="272"/>
        <end position="382"/>
    </location>
</feature>
<dbReference type="InterPro" id="IPR036397">
    <property type="entry name" value="RNaseH_sf"/>
</dbReference>
<feature type="region of interest" description="Disordered" evidence="8">
    <location>
        <begin position="1"/>
        <end position="36"/>
    </location>
</feature>
<evidence type="ECO:0000256" key="8">
    <source>
        <dbReference type="SAM" id="MobiDB-lite"/>
    </source>
</evidence>
<evidence type="ECO:0000256" key="3">
    <source>
        <dbReference type="ARBA" id="ARBA00022490"/>
    </source>
</evidence>
<dbReference type="InterPro" id="IPR012337">
    <property type="entry name" value="RNaseH-like_sf"/>
</dbReference>
<dbReference type="SMART" id="SM00950">
    <property type="entry name" value="Piwi"/>
    <property type="match status" value="1"/>
</dbReference>
<evidence type="ECO:0000256" key="7">
    <source>
        <dbReference type="ARBA" id="ARBA00038291"/>
    </source>
</evidence>
<protein>
    <submittedName>
        <fullName evidence="12">AUB protein</fullName>
    </submittedName>
</protein>
<dbReference type="SMART" id="SM00949">
    <property type="entry name" value="PAZ"/>
    <property type="match status" value="1"/>
</dbReference>
<dbReference type="Gene3D" id="3.30.420.10">
    <property type="entry name" value="Ribonuclease H-like superfamily/Ribonuclease H"/>
    <property type="match status" value="1"/>
</dbReference>
<keyword evidence="3" id="KW-0963">Cytoplasm</keyword>
<dbReference type="PROSITE" id="PS50822">
    <property type="entry name" value="PIWI"/>
    <property type="match status" value="1"/>
</dbReference>
<evidence type="ECO:0000256" key="4">
    <source>
        <dbReference type="ARBA" id="ARBA00022782"/>
    </source>
</evidence>